<dbReference type="Pfam" id="PF03781">
    <property type="entry name" value="FGE-sulfatase"/>
    <property type="match status" value="1"/>
</dbReference>
<dbReference type="Gene3D" id="3.90.1580.10">
    <property type="entry name" value="paralog of FGE (formylglycine-generating enzyme)"/>
    <property type="match status" value="1"/>
</dbReference>
<dbReference type="EMBL" id="JAGSOY010000073">
    <property type="protein sequence ID" value="MBU2713340.1"/>
    <property type="molecule type" value="Genomic_DNA"/>
</dbReference>
<dbReference type="Proteomes" id="UP000690515">
    <property type="component" value="Unassembled WGS sequence"/>
</dbReference>
<feature type="compositionally biased region" description="Basic and acidic residues" evidence="7">
    <location>
        <begin position="1"/>
        <end position="21"/>
    </location>
</feature>
<evidence type="ECO:0000256" key="2">
    <source>
        <dbReference type="ARBA" id="ARBA00022741"/>
    </source>
</evidence>
<dbReference type="PANTHER" id="PTHR43289:SF6">
    <property type="entry name" value="SERINE_THREONINE-PROTEIN KINASE NEKL-3"/>
    <property type="match status" value="1"/>
</dbReference>
<feature type="domain" description="Protein kinase" evidence="8">
    <location>
        <begin position="190"/>
        <end position="457"/>
    </location>
</feature>
<dbReference type="PROSITE" id="PS50011">
    <property type="entry name" value="PROTEIN_KINASE_DOM"/>
    <property type="match status" value="1"/>
</dbReference>
<keyword evidence="2 5" id="KW-0547">Nucleotide-binding</keyword>
<dbReference type="InterPro" id="IPR042095">
    <property type="entry name" value="SUMF_sf"/>
</dbReference>
<evidence type="ECO:0000313" key="10">
    <source>
        <dbReference type="Proteomes" id="UP000690515"/>
    </source>
</evidence>
<dbReference type="GO" id="GO:0016301">
    <property type="term" value="F:kinase activity"/>
    <property type="evidence" value="ECO:0007669"/>
    <property type="project" value="UniProtKB-KW"/>
</dbReference>
<dbReference type="CDD" id="cd14014">
    <property type="entry name" value="STKc_PknB_like"/>
    <property type="match status" value="1"/>
</dbReference>
<dbReference type="InterPro" id="IPR000719">
    <property type="entry name" value="Prot_kinase_dom"/>
</dbReference>
<feature type="coiled-coil region" evidence="6">
    <location>
        <begin position="859"/>
        <end position="920"/>
    </location>
</feature>
<dbReference type="InterPro" id="IPR011990">
    <property type="entry name" value="TPR-like_helical_dom_sf"/>
</dbReference>
<dbReference type="SUPFAM" id="SSF48452">
    <property type="entry name" value="TPR-like"/>
    <property type="match status" value="1"/>
</dbReference>
<keyword evidence="10" id="KW-1185">Reference proteome</keyword>
<evidence type="ECO:0000256" key="4">
    <source>
        <dbReference type="ARBA" id="ARBA00022840"/>
    </source>
</evidence>
<dbReference type="Gene3D" id="1.10.510.10">
    <property type="entry name" value="Transferase(Phosphotransferase) domain 1"/>
    <property type="match status" value="1"/>
</dbReference>
<evidence type="ECO:0000256" key="3">
    <source>
        <dbReference type="ARBA" id="ARBA00022777"/>
    </source>
</evidence>
<keyword evidence="4 5" id="KW-0067">ATP-binding</keyword>
<gene>
    <name evidence="9" type="ORF">KCG35_19925</name>
</gene>
<dbReference type="InterPro" id="IPR019734">
    <property type="entry name" value="TPR_rpt"/>
</dbReference>
<dbReference type="SUPFAM" id="SSF56112">
    <property type="entry name" value="Protein kinase-like (PK-like)"/>
    <property type="match status" value="1"/>
</dbReference>
<keyword evidence="3 9" id="KW-0418">Kinase</keyword>
<dbReference type="Gene3D" id="3.30.200.20">
    <property type="entry name" value="Phosphorylase Kinase, domain 1"/>
    <property type="match status" value="1"/>
</dbReference>
<feature type="region of interest" description="Disordered" evidence="7">
    <location>
        <begin position="1"/>
        <end position="45"/>
    </location>
</feature>
<reference evidence="9 10" key="1">
    <citation type="submission" date="2021-04" db="EMBL/GenBank/DDBJ databases">
        <authorList>
            <person name="Pira H."/>
            <person name="Risdian C."/>
            <person name="Wink J."/>
        </authorList>
    </citation>
    <scope>NUCLEOTIDE SEQUENCE [LARGE SCALE GENOMIC DNA]</scope>
    <source>
        <strain evidence="9 10">WH53</strain>
    </source>
</reference>
<dbReference type="SUPFAM" id="SSF56436">
    <property type="entry name" value="C-type lectin-like"/>
    <property type="match status" value="1"/>
</dbReference>
<evidence type="ECO:0000256" key="5">
    <source>
        <dbReference type="PROSITE-ProRule" id="PRU10141"/>
    </source>
</evidence>
<dbReference type="SMART" id="SM00028">
    <property type="entry name" value="TPR"/>
    <property type="match status" value="3"/>
</dbReference>
<dbReference type="PROSITE" id="PS00108">
    <property type="entry name" value="PROTEIN_KINASE_ST"/>
    <property type="match status" value="1"/>
</dbReference>
<keyword evidence="1" id="KW-0808">Transferase</keyword>
<proteinExistence type="predicted"/>
<name>A0ABS5ZJD9_9GAMM</name>
<dbReference type="InterPro" id="IPR016187">
    <property type="entry name" value="CTDL_fold"/>
</dbReference>
<evidence type="ECO:0000313" key="9">
    <source>
        <dbReference type="EMBL" id="MBU2713340.1"/>
    </source>
</evidence>
<evidence type="ECO:0000256" key="1">
    <source>
        <dbReference type="ARBA" id="ARBA00022679"/>
    </source>
</evidence>
<dbReference type="RefSeq" id="WP_215821627.1">
    <property type="nucleotide sequence ID" value="NZ_JAGSOY010000073.1"/>
</dbReference>
<evidence type="ECO:0000256" key="7">
    <source>
        <dbReference type="SAM" id="MobiDB-lite"/>
    </source>
</evidence>
<dbReference type="InterPro" id="IPR008271">
    <property type="entry name" value="Ser/Thr_kinase_AS"/>
</dbReference>
<protein>
    <submittedName>
        <fullName evidence="9">Protein kinase</fullName>
    </submittedName>
</protein>
<accession>A0ABS5ZJD9</accession>
<feature type="compositionally biased region" description="Low complexity" evidence="7">
    <location>
        <begin position="30"/>
        <end position="43"/>
    </location>
</feature>
<feature type="binding site" evidence="5">
    <location>
        <position position="225"/>
    </location>
    <ligand>
        <name>ATP</name>
        <dbReference type="ChEBI" id="CHEBI:30616"/>
    </ligand>
</feature>
<dbReference type="InterPro" id="IPR017441">
    <property type="entry name" value="Protein_kinase_ATP_BS"/>
</dbReference>
<dbReference type="InterPro" id="IPR011009">
    <property type="entry name" value="Kinase-like_dom_sf"/>
</dbReference>
<dbReference type="Pfam" id="PF00069">
    <property type="entry name" value="Pkinase"/>
    <property type="match status" value="1"/>
</dbReference>
<keyword evidence="6" id="KW-0175">Coiled coil</keyword>
<feature type="compositionally biased region" description="Low complexity" evidence="7">
    <location>
        <begin position="82"/>
        <end position="91"/>
    </location>
</feature>
<feature type="region of interest" description="Disordered" evidence="7">
    <location>
        <begin position="75"/>
        <end position="96"/>
    </location>
</feature>
<organism evidence="9 10">
    <name type="scientific">Zooshikella harenae</name>
    <dbReference type="NCBI Taxonomy" id="2827238"/>
    <lineage>
        <taxon>Bacteria</taxon>
        <taxon>Pseudomonadati</taxon>
        <taxon>Pseudomonadota</taxon>
        <taxon>Gammaproteobacteria</taxon>
        <taxon>Oceanospirillales</taxon>
        <taxon>Zooshikellaceae</taxon>
        <taxon>Zooshikella</taxon>
    </lineage>
</organism>
<dbReference type="InterPro" id="IPR005532">
    <property type="entry name" value="SUMF_dom"/>
</dbReference>
<evidence type="ECO:0000256" key="6">
    <source>
        <dbReference type="SAM" id="Coils"/>
    </source>
</evidence>
<comment type="caution">
    <text evidence="9">The sequence shown here is derived from an EMBL/GenBank/DDBJ whole genome shotgun (WGS) entry which is preliminary data.</text>
</comment>
<dbReference type="PANTHER" id="PTHR43289">
    <property type="entry name" value="MITOGEN-ACTIVATED PROTEIN KINASE KINASE KINASE 20-RELATED"/>
    <property type="match status" value="1"/>
</dbReference>
<evidence type="ECO:0000259" key="8">
    <source>
        <dbReference type="PROSITE" id="PS50011"/>
    </source>
</evidence>
<dbReference type="PROSITE" id="PS00107">
    <property type="entry name" value="PROTEIN_KINASE_ATP"/>
    <property type="match status" value="1"/>
</dbReference>
<sequence length="1214" mass="137303">MGADKTKHSKTRIDRGLEVREWSSTAGTADSQRIQQKQPIQDDIPPHLETEDATVISQPRVQINNDYSAEDATVITGRKPDSGSGNPSSDNSLDDKTVITGQQNRSHLSTQLAQQQSQAAALNTQHDVDAKTLITAQELSTGNTSAFSETTGNRLEPTQYVTHSQLEQTANTSQHSGQRVSIGSVLKARFELIEVLGSGGMGVVYKAIDRRKIEASDRNPYVAVKVLNEEFRQHPESLIALQREARKAQTLAHPNIVTVYDFDREDDVVFMTMELLQGKALDQLLREDYPDGLPLTMALSMIRGIANGLTYAHNKHIIHSDFKPSNVFILEDGTAKVFDFGIARAAKTKTQEDGDKTLFDAGELGALTPAYASLEMLLGKEPDIRDDIYAFGCVVNECLTGKHPFNKLSALKAQDKKLQPKRAKILKNAQWKALSRALAFRKEDRPESVQQFIDTFLGSNKRKGFTVFGVIFALLAGLTPVIYTSTSSLLDERRATQVIKEIKQLPADKVEQAFVLIDEQSAELQEQVLDATKDRILELLKENAFARVADGQGEPDFQGAHRVLIKGQQYYPDSAALNVHLEALQEKLREKYKWLIQQRRIYPRDDQWDMFDLLETARTIAPQHEILQNQELAKTYIYDAERAIQKKDYDLADRVLSTAVLLFPDNEKIIRLVDQIDAQRRLNKQSSASDLIDNLAAKSTTKTLQLKINKLLEAPFSHELWSYQLYTQYQAVKKKLDEDDDWLLDQQQRIAELFVARARALREAKRFTASLDHLNQAAEYAPDYFGLDDEKNILNTAQASYQAEQQAKQRIAEVNNLKQMFSRSVKLQDEKQSLKTYLQLRKLLGVNSSYIHKVANTKMMRLYLALAEKEAKNESYEESIKRVKKGLAYKPKSEELLAAIEHYQQLLKKLEQDQRYQQQQVVVKLYQQGQKVNKNKLKTALAELKSMDKSMYQKVEKSMLQYYLQKMQRLSKKQPDIARQYGHLAIVFFPANTHVKKILKSLDPCEIRFAGHGSNSRAICADKLTNQASGPKLVVVPPYAQGATYYAMSKYEISQADFAQYCDQTKKCHQQFSHSRLPITNISLKSALNYTSWLTKETGFTYRIPSDQEWLHAALTNKKSKHNGYNCRVKLGSKLLKGQSLLPVTSGRANPWGLVNVYGNAQEWVMMNGKPYARGGAYTDSLADCNGNLVKSHTGQADKLTTFRVVRNIMVAQN</sequence>